<dbReference type="Gene3D" id="3.40.50.2000">
    <property type="entry name" value="Glycogen Phosphorylase B"/>
    <property type="match status" value="2"/>
</dbReference>
<evidence type="ECO:0000259" key="5">
    <source>
        <dbReference type="Pfam" id="PF13439"/>
    </source>
</evidence>
<dbReference type="GO" id="GO:0016757">
    <property type="term" value="F:glycosyltransferase activity"/>
    <property type="evidence" value="ECO:0007669"/>
    <property type="project" value="UniProtKB-KW"/>
</dbReference>
<gene>
    <name evidence="6" type="ORF">GbCGDNIH9_0248</name>
</gene>
<feature type="domain" description="Glycosyl transferase family 1" evidence="4">
    <location>
        <begin position="202"/>
        <end position="368"/>
    </location>
</feature>
<dbReference type="PANTHER" id="PTHR12526:SF640">
    <property type="entry name" value="COLANIC ACID BIOSYNTHESIS GLYCOSYLTRANSFERASE WCAL-RELATED"/>
    <property type="match status" value="1"/>
</dbReference>
<dbReference type="EC" id="2.4.1.-" evidence="6"/>
<organism evidence="6 7">
    <name type="scientific">Granulibacter bethesdensis</name>
    <dbReference type="NCBI Taxonomy" id="364410"/>
    <lineage>
        <taxon>Bacteria</taxon>
        <taxon>Pseudomonadati</taxon>
        <taxon>Pseudomonadota</taxon>
        <taxon>Alphaproteobacteria</taxon>
        <taxon>Acetobacterales</taxon>
        <taxon>Acetobacteraceae</taxon>
        <taxon>Granulibacter</taxon>
    </lineage>
</organism>
<evidence type="ECO:0000256" key="3">
    <source>
        <dbReference type="ARBA" id="ARBA00022679"/>
    </source>
</evidence>
<feature type="domain" description="Glycosyltransferase subfamily 4-like N-terminal" evidence="5">
    <location>
        <begin position="45"/>
        <end position="194"/>
    </location>
</feature>
<evidence type="ECO:0000313" key="7">
    <source>
        <dbReference type="Proteomes" id="UP000182373"/>
    </source>
</evidence>
<dbReference type="Proteomes" id="UP000182373">
    <property type="component" value="Chromosome"/>
</dbReference>
<evidence type="ECO:0000313" key="6">
    <source>
        <dbReference type="EMBL" id="APH53471.1"/>
    </source>
</evidence>
<sequence>MPLDRHHTASNRPVVRMKAPEPMKILFAFENPLPSREADAEVFTTTARYLSRHLDRCWLHVPVATPEGLKASETLAGMDIIRAWAPHGPGLFRHLACGLTIVLRRAFREADMVYSRNLFVTWMAVLRGKRVAFDHYRPWPDQIPPLQRWLFRLFSHRNVLIHICHSEYTRQKYLALGIPPEKLLCVHNGFEPDRLRDPMPVEDAKRALGLDPTQITAIYTGRINHKKGLPLLIEAARRLPQIQFLLVGSTGHGPIETMAAGLANVAFIPWQTEATLSLYLFAADVLVIPPSSSPLMQFGSTVLPLKLFLYLASGRPILAGDTPDVRELLEHDRNAWLCRADDIEALAEGLTTLTTDQARAHRLAQTAQADSQSLTWEARASRIATILQTRMQAPPPRSSRWTARHWRQWLGQSRQWFAHLLRTRSWVLPPRPPVLPAPETPPHG</sequence>
<keyword evidence="2 6" id="KW-0328">Glycosyltransferase</keyword>
<dbReference type="Pfam" id="PF13439">
    <property type="entry name" value="Glyco_transf_4"/>
    <property type="match status" value="1"/>
</dbReference>
<dbReference type="AlphaFoldDB" id="A0AAC9K7U6"/>
<dbReference type="CDD" id="cd03794">
    <property type="entry name" value="GT4_WbuB-like"/>
    <property type="match status" value="1"/>
</dbReference>
<evidence type="ECO:0000256" key="1">
    <source>
        <dbReference type="ARBA" id="ARBA00009481"/>
    </source>
</evidence>
<dbReference type="PANTHER" id="PTHR12526">
    <property type="entry name" value="GLYCOSYLTRANSFERASE"/>
    <property type="match status" value="1"/>
</dbReference>
<dbReference type="Pfam" id="PF00534">
    <property type="entry name" value="Glycos_transf_1"/>
    <property type="match status" value="1"/>
</dbReference>
<proteinExistence type="inferred from homology"/>
<evidence type="ECO:0000256" key="2">
    <source>
        <dbReference type="ARBA" id="ARBA00022676"/>
    </source>
</evidence>
<evidence type="ECO:0000259" key="4">
    <source>
        <dbReference type="Pfam" id="PF00534"/>
    </source>
</evidence>
<dbReference type="InterPro" id="IPR028098">
    <property type="entry name" value="Glyco_trans_4-like_N"/>
</dbReference>
<accession>A0AAC9K7U6</accession>
<protein>
    <submittedName>
        <fullName evidence="6">Glycosyltransferase</fullName>
        <ecNumber evidence="6">2.4.1.-</ecNumber>
    </submittedName>
</protein>
<dbReference type="EMBL" id="CP018191">
    <property type="protein sequence ID" value="APH53471.1"/>
    <property type="molecule type" value="Genomic_DNA"/>
</dbReference>
<dbReference type="SUPFAM" id="SSF53756">
    <property type="entry name" value="UDP-Glycosyltransferase/glycogen phosphorylase"/>
    <property type="match status" value="1"/>
</dbReference>
<dbReference type="RefSeq" id="WP_253736069.1">
    <property type="nucleotide sequence ID" value="NZ_CP018191.1"/>
</dbReference>
<reference evidence="7" key="1">
    <citation type="submission" date="2016-11" db="EMBL/GenBank/DDBJ databases">
        <title>Comparative genomic and phenotypic analysis of Granulibacter bethesdensis clinical isolates from patients with chronic granulomatous disease.</title>
        <authorList>
            <person name="Zarember K.A."/>
            <person name="Porcella S.F."/>
            <person name="Chu J."/>
            <person name="Ding L."/>
            <person name="Dahlstrom E."/>
            <person name="Barbian K."/>
            <person name="Martens C."/>
            <person name="Sykora L."/>
            <person name="Kramer S."/>
            <person name="Pettinato A.M."/>
            <person name="Hong H."/>
            <person name="Wald G."/>
            <person name="Berg L.J."/>
            <person name="Rogge L.S."/>
            <person name="Greenberg D.E."/>
            <person name="Falcone E.L."/>
            <person name="Neves J.F."/>
            <person name="Simoes M.J."/>
            <person name="Casal M."/>
            <person name="Rodriguez-Lopez F.C."/>
            <person name="Zelazny A."/>
            <person name="Gallin J.I."/>
            <person name="Holland S.M."/>
        </authorList>
    </citation>
    <scope>NUCLEOTIDE SEQUENCE [LARGE SCALE GENOMIC DNA]</scope>
    <source>
        <strain evidence="7">NIH9.1</strain>
    </source>
</reference>
<comment type="similarity">
    <text evidence="1">Belongs to the glycosyltransferase group 1 family. Glycosyltransferase 4 subfamily.</text>
</comment>
<name>A0AAC9K7U6_9PROT</name>
<keyword evidence="3 6" id="KW-0808">Transferase</keyword>
<dbReference type="InterPro" id="IPR001296">
    <property type="entry name" value="Glyco_trans_1"/>
</dbReference>